<dbReference type="EMBL" id="NCKV01004333">
    <property type="protein sequence ID" value="RWS24848.1"/>
    <property type="molecule type" value="Genomic_DNA"/>
</dbReference>
<evidence type="ECO:0000313" key="2">
    <source>
        <dbReference type="Proteomes" id="UP000288716"/>
    </source>
</evidence>
<dbReference type="Pfam" id="PF13561">
    <property type="entry name" value="adh_short_C2"/>
    <property type="match status" value="1"/>
</dbReference>
<dbReference type="InterPro" id="IPR036291">
    <property type="entry name" value="NAD(P)-bd_dom_sf"/>
</dbReference>
<dbReference type="InterPro" id="IPR002347">
    <property type="entry name" value="SDR_fam"/>
</dbReference>
<dbReference type="OrthoDB" id="47007at2759"/>
<organism evidence="1 2">
    <name type="scientific">Leptotrombidium deliense</name>
    <dbReference type="NCBI Taxonomy" id="299467"/>
    <lineage>
        <taxon>Eukaryota</taxon>
        <taxon>Metazoa</taxon>
        <taxon>Ecdysozoa</taxon>
        <taxon>Arthropoda</taxon>
        <taxon>Chelicerata</taxon>
        <taxon>Arachnida</taxon>
        <taxon>Acari</taxon>
        <taxon>Acariformes</taxon>
        <taxon>Trombidiformes</taxon>
        <taxon>Prostigmata</taxon>
        <taxon>Anystina</taxon>
        <taxon>Parasitengona</taxon>
        <taxon>Trombiculoidea</taxon>
        <taxon>Trombiculidae</taxon>
        <taxon>Leptotrombidium</taxon>
    </lineage>
</organism>
<sequence>PAYIKTDFLSTNLGFSSETIASTEEIRRRNYPLRRIGDVADVANTITFLVSDDASFISGDCLVVDGGARYTNMRL</sequence>
<dbReference type="Gene3D" id="3.40.50.720">
    <property type="entry name" value="NAD(P)-binding Rossmann-like Domain"/>
    <property type="match status" value="1"/>
</dbReference>
<dbReference type="PANTHER" id="PTHR43975:SF2">
    <property type="entry name" value="EG:BACR7A4.14 PROTEIN-RELATED"/>
    <property type="match status" value="1"/>
</dbReference>
<dbReference type="VEuPathDB" id="VectorBase:LDEU007192"/>
<gene>
    <name evidence="1" type="ORF">B4U80_06410</name>
</gene>
<protein>
    <recommendedName>
        <fullName evidence="3">SDR family oxidoreductase</fullName>
    </recommendedName>
</protein>
<dbReference type="Proteomes" id="UP000288716">
    <property type="component" value="Unassembled WGS sequence"/>
</dbReference>
<feature type="non-terminal residue" evidence="1">
    <location>
        <position position="75"/>
    </location>
</feature>
<proteinExistence type="predicted"/>
<comment type="caution">
    <text evidence="1">The sequence shown here is derived from an EMBL/GenBank/DDBJ whole genome shotgun (WGS) entry which is preliminary data.</text>
</comment>
<dbReference type="PANTHER" id="PTHR43975">
    <property type="entry name" value="ZGC:101858"/>
    <property type="match status" value="1"/>
</dbReference>
<evidence type="ECO:0008006" key="3">
    <source>
        <dbReference type="Google" id="ProtNLM"/>
    </source>
</evidence>
<evidence type="ECO:0000313" key="1">
    <source>
        <dbReference type="EMBL" id="RWS24848.1"/>
    </source>
</evidence>
<keyword evidence="2" id="KW-1185">Reference proteome</keyword>
<dbReference type="AlphaFoldDB" id="A0A443SBC6"/>
<reference evidence="1 2" key="1">
    <citation type="journal article" date="2018" name="Gigascience">
        <title>Genomes of trombidid mites reveal novel predicted allergens and laterally-transferred genes associated with secondary metabolism.</title>
        <authorList>
            <person name="Dong X."/>
            <person name="Chaisiri K."/>
            <person name="Xia D."/>
            <person name="Armstrong S.D."/>
            <person name="Fang Y."/>
            <person name="Donnelly M.J."/>
            <person name="Kadowaki T."/>
            <person name="McGarry J.W."/>
            <person name="Darby A.C."/>
            <person name="Makepeace B.L."/>
        </authorList>
    </citation>
    <scope>NUCLEOTIDE SEQUENCE [LARGE SCALE GENOMIC DNA]</scope>
    <source>
        <strain evidence="1">UoL-UT</strain>
    </source>
</reference>
<feature type="non-terminal residue" evidence="1">
    <location>
        <position position="1"/>
    </location>
</feature>
<name>A0A443SBC6_9ACAR</name>
<accession>A0A443SBC6</accession>
<dbReference type="SUPFAM" id="SSF51735">
    <property type="entry name" value="NAD(P)-binding Rossmann-fold domains"/>
    <property type="match status" value="1"/>
</dbReference>